<dbReference type="EC" id="2.7.11.1" evidence="1"/>
<keyword evidence="12" id="KW-1185">Reference proteome</keyword>
<evidence type="ECO:0000256" key="1">
    <source>
        <dbReference type="ARBA" id="ARBA00012513"/>
    </source>
</evidence>
<dbReference type="Gene3D" id="3.30.200.20">
    <property type="entry name" value="Phosphorylase Kinase, domain 1"/>
    <property type="match status" value="1"/>
</dbReference>
<feature type="transmembrane region" description="Helical" evidence="9">
    <location>
        <begin position="301"/>
        <end position="321"/>
    </location>
</feature>
<proteinExistence type="predicted"/>
<evidence type="ECO:0000256" key="3">
    <source>
        <dbReference type="ARBA" id="ARBA00022679"/>
    </source>
</evidence>
<name>A0ABZ2UZH9_9CYAN</name>
<keyword evidence="9" id="KW-1133">Transmembrane helix</keyword>
<dbReference type="SUPFAM" id="SSF56112">
    <property type="entry name" value="Protein kinase-like (PK-like)"/>
    <property type="match status" value="1"/>
</dbReference>
<gene>
    <name evidence="11" type="ORF">WJM97_19235</name>
</gene>
<keyword evidence="9" id="KW-0812">Transmembrane</keyword>
<organism evidence="11 12">
    <name type="scientific">Okeanomitos corallinicola TIOX110</name>
    <dbReference type="NCBI Taxonomy" id="3133117"/>
    <lineage>
        <taxon>Bacteria</taxon>
        <taxon>Bacillati</taxon>
        <taxon>Cyanobacteriota</taxon>
        <taxon>Cyanophyceae</taxon>
        <taxon>Nostocales</taxon>
        <taxon>Aphanizomenonaceae</taxon>
        <taxon>Okeanomitos</taxon>
    </lineage>
</organism>
<evidence type="ECO:0000313" key="12">
    <source>
        <dbReference type="Proteomes" id="UP001483337"/>
    </source>
</evidence>
<evidence type="ECO:0000313" key="11">
    <source>
        <dbReference type="EMBL" id="WZB90322.1"/>
    </source>
</evidence>
<dbReference type="InterPro" id="IPR011009">
    <property type="entry name" value="Kinase-like_dom_sf"/>
</dbReference>
<dbReference type="PANTHER" id="PTHR24363:SF0">
    <property type="entry name" value="SERINE_THREONINE KINASE LIKE DOMAIN CONTAINING 1"/>
    <property type="match status" value="1"/>
</dbReference>
<keyword evidence="3 11" id="KW-0808">Transferase</keyword>
<dbReference type="SMART" id="SM00220">
    <property type="entry name" value="S_TKc"/>
    <property type="match status" value="1"/>
</dbReference>
<dbReference type="Proteomes" id="UP001483337">
    <property type="component" value="Chromosome"/>
</dbReference>
<dbReference type="PROSITE" id="PS00108">
    <property type="entry name" value="PROTEIN_KINASE_ST"/>
    <property type="match status" value="1"/>
</dbReference>
<keyword evidence="4" id="KW-0547">Nucleotide-binding</keyword>
<evidence type="ECO:0000256" key="4">
    <source>
        <dbReference type="ARBA" id="ARBA00022741"/>
    </source>
</evidence>
<dbReference type="EMBL" id="CP150886">
    <property type="protein sequence ID" value="WZB90322.1"/>
    <property type="molecule type" value="Genomic_DNA"/>
</dbReference>
<keyword evidence="5 11" id="KW-0418">Kinase</keyword>
<sequence>MEFDVNDGHKKHKTNQNYPDLSIFGYQIIKELGRNLEGGRITYLAEQLNCQQKVVIKEFCFTKITSDWYGVKAYEREIKLLQTLHHPRIPCYLHSFEKPGFFYLVQEYKKAPSLGFKRCFYPEEIKKIALSILEILVYLQQHNTPIIHRDIKPENILVDQQLQAYLVDFGLAQVQTEKADLSTLVVGTPGFIPPEEQFGDSLTTGSDLYSLGATLICLLTNTRAGEIGKLIDDHYRFNFQKLLPHLHPNFRSWLKKMVEPNYKHRYVNAGEALAALQPIQVMGSRKKLGNFWMVISQKKNLAILSLSIMGILLGWGASSMISLPGNAVNSSVQVKPNIGTNSPQVNLK</sequence>
<feature type="domain" description="Protein kinase" evidence="10">
    <location>
        <begin position="26"/>
        <end position="280"/>
    </location>
</feature>
<dbReference type="Pfam" id="PF00069">
    <property type="entry name" value="Pkinase"/>
    <property type="match status" value="1"/>
</dbReference>
<evidence type="ECO:0000256" key="7">
    <source>
        <dbReference type="ARBA" id="ARBA00047899"/>
    </source>
</evidence>
<dbReference type="InterPro" id="IPR008271">
    <property type="entry name" value="Ser/Thr_kinase_AS"/>
</dbReference>
<comment type="catalytic activity">
    <reaction evidence="7">
        <text>L-threonyl-[protein] + ATP = O-phospho-L-threonyl-[protein] + ADP + H(+)</text>
        <dbReference type="Rhea" id="RHEA:46608"/>
        <dbReference type="Rhea" id="RHEA-COMP:11060"/>
        <dbReference type="Rhea" id="RHEA-COMP:11605"/>
        <dbReference type="ChEBI" id="CHEBI:15378"/>
        <dbReference type="ChEBI" id="CHEBI:30013"/>
        <dbReference type="ChEBI" id="CHEBI:30616"/>
        <dbReference type="ChEBI" id="CHEBI:61977"/>
        <dbReference type="ChEBI" id="CHEBI:456216"/>
        <dbReference type="EC" id="2.7.11.1"/>
    </reaction>
</comment>
<dbReference type="PROSITE" id="PS50011">
    <property type="entry name" value="PROTEIN_KINASE_DOM"/>
    <property type="match status" value="1"/>
</dbReference>
<keyword evidence="6" id="KW-0067">ATP-binding</keyword>
<dbReference type="CDD" id="cd14014">
    <property type="entry name" value="STKc_PknB_like"/>
    <property type="match status" value="1"/>
</dbReference>
<accession>A0ABZ2UZH9</accession>
<keyword evidence="2" id="KW-0723">Serine/threonine-protein kinase</keyword>
<reference evidence="11 12" key="1">
    <citation type="submission" date="2024-04" db="EMBL/GenBank/DDBJ databases">
        <title>Okeanomitos corallinicola gen. &amp; sp. nov. (Nostocales, Cyanobacteria), a new toxic marine heterocyst-forming cyanobacterium from a coral reef.</title>
        <authorList>
            <person name="Li H."/>
            <person name="Li R."/>
            <person name="Kang J."/>
            <person name="Hii K.S."/>
            <person name="Mohamed H.F."/>
            <person name="Xu X."/>
            <person name="Luo Z."/>
        </authorList>
    </citation>
    <scope>NUCLEOTIDE SEQUENCE [LARGE SCALE GENOMIC DNA]</scope>
    <source>
        <strain evidence="11 12">TIOX110</strain>
    </source>
</reference>
<dbReference type="PANTHER" id="PTHR24363">
    <property type="entry name" value="SERINE/THREONINE PROTEIN KINASE"/>
    <property type="match status" value="1"/>
</dbReference>
<comment type="catalytic activity">
    <reaction evidence="8">
        <text>L-seryl-[protein] + ATP = O-phospho-L-seryl-[protein] + ADP + H(+)</text>
        <dbReference type="Rhea" id="RHEA:17989"/>
        <dbReference type="Rhea" id="RHEA-COMP:9863"/>
        <dbReference type="Rhea" id="RHEA-COMP:11604"/>
        <dbReference type="ChEBI" id="CHEBI:15378"/>
        <dbReference type="ChEBI" id="CHEBI:29999"/>
        <dbReference type="ChEBI" id="CHEBI:30616"/>
        <dbReference type="ChEBI" id="CHEBI:83421"/>
        <dbReference type="ChEBI" id="CHEBI:456216"/>
        <dbReference type="EC" id="2.7.11.1"/>
    </reaction>
</comment>
<evidence type="ECO:0000256" key="5">
    <source>
        <dbReference type="ARBA" id="ARBA00022777"/>
    </source>
</evidence>
<keyword evidence="9" id="KW-0472">Membrane</keyword>
<evidence type="ECO:0000256" key="2">
    <source>
        <dbReference type="ARBA" id="ARBA00022527"/>
    </source>
</evidence>
<evidence type="ECO:0000256" key="9">
    <source>
        <dbReference type="SAM" id="Phobius"/>
    </source>
</evidence>
<dbReference type="GO" id="GO:0004674">
    <property type="term" value="F:protein serine/threonine kinase activity"/>
    <property type="evidence" value="ECO:0007669"/>
    <property type="project" value="UniProtKB-EC"/>
</dbReference>
<evidence type="ECO:0000256" key="8">
    <source>
        <dbReference type="ARBA" id="ARBA00048679"/>
    </source>
</evidence>
<evidence type="ECO:0000256" key="6">
    <source>
        <dbReference type="ARBA" id="ARBA00022840"/>
    </source>
</evidence>
<evidence type="ECO:0000259" key="10">
    <source>
        <dbReference type="PROSITE" id="PS50011"/>
    </source>
</evidence>
<dbReference type="RefSeq" id="WP_353933221.1">
    <property type="nucleotide sequence ID" value="NZ_CP150886.1"/>
</dbReference>
<dbReference type="InterPro" id="IPR000719">
    <property type="entry name" value="Prot_kinase_dom"/>
</dbReference>
<protein>
    <recommendedName>
        <fullName evidence="1">non-specific serine/threonine protein kinase</fullName>
        <ecNumber evidence="1">2.7.11.1</ecNumber>
    </recommendedName>
</protein>
<dbReference type="Gene3D" id="1.10.510.10">
    <property type="entry name" value="Transferase(Phosphotransferase) domain 1"/>
    <property type="match status" value="1"/>
</dbReference>